<accession>R9PNI6</accession>
<gene>
    <name evidence="2" type="ORF">AALB_3042</name>
</gene>
<organism evidence="2 3">
    <name type="scientific">Agarivorans albus MKT 106</name>
    <dbReference type="NCBI Taxonomy" id="1331007"/>
    <lineage>
        <taxon>Bacteria</taxon>
        <taxon>Pseudomonadati</taxon>
        <taxon>Pseudomonadota</taxon>
        <taxon>Gammaproteobacteria</taxon>
        <taxon>Alteromonadales</taxon>
        <taxon>Alteromonadaceae</taxon>
        <taxon>Agarivorans</taxon>
    </lineage>
</organism>
<keyword evidence="1" id="KW-0812">Transmembrane</keyword>
<evidence type="ECO:0000256" key="1">
    <source>
        <dbReference type="SAM" id="Phobius"/>
    </source>
</evidence>
<evidence type="ECO:0000313" key="2">
    <source>
        <dbReference type="EMBL" id="GAD02962.1"/>
    </source>
</evidence>
<dbReference type="OrthoDB" id="6332896at2"/>
<dbReference type="EMBL" id="BARX01000021">
    <property type="protein sequence ID" value="GAD02962.1"/>
    <property type="molecule type" value="Genomic_DNA"/>
</dbReference>
<protein>
    <submittedName>
        <fullName evidence="2">Uncharacterized protein</fullName>
    </submittedName>
</protein>
<sequence length="104" mass="11575">MDVKPYIDYFEEIAHLERDKQFDLLEQACEQINASSPLPVFPLITHLVRLGLLLLLLGGSYLLFGLTIWILALAGVLGLLAARVVSSEITDTLIRKALKSLLLE</sequence>
<keyword evidence="1" id="KW-0472">Membrane</keyword>
<evidence type="ECO:0000313" key="3">
    <source>
        <dbReference type="Proteomes" id="UP000014461"/>
    </source>
</evidence>
<reference evidence="2" key="1">
    <citation type="journal article" date="2013" name="Genome Announc.">
        <title>Draft Genome Sequence of Agarivorans albus Strain MKT 106T, an Agarolytic Marine Bacterium.</title>
        <authorList>
            <person name="Yasuike M."/>
            <person name="Nakamura Y."/>
            <person name="Kai W."/>
            <person name="Fujiwara A."/>
            <person name="Fukui Y."/>
            <person name="Satomi M."/>
            <person name="Sano M."/>
        </authorList>
    </citation>
    <scope>NUCLEOTIDE SEQUENCE [LARGE SCALE GENOMIC DNA]</scope>
</reference>
<dbReference type="AlphaFoldDB" id="R9PNI6"/>
<dbReference type="STRING" id="1331007.AALB_3042"/>
<proteinExistence type="predicted"/>
<name>R9PNI6_AGAAL</name>
<comment type="caution">
    <text evidence="2">The sequence shown here is derived from an EMBL/GenBank/DDBJ whole genome shotgun (WGS) entry which is preliminary data.</text>
</comment>
<keyword evidence="1" id="KW-1133">Transmembrane helix</keyword>
<dbReference type="Proteomes" id="UP000014461">
    <property type="component" value="Unassembled WGS sequence"/>
</dbReference>
<keyword evidence="3" id="KW-1185">Reference proteome</keyword>
<dbReference type="RefSeq" id="WP_016402729.1">
    <property type="nucleotide sequence ID" value="NZ_BARX01000021.1"/>
</dbReference>
<feature type="transmembrane region" description="Helical" evidence="1">
    <location>
        <begin position="40"/>
        <end position="62"/>
    </location>
</feature>